<dbReference type="AlphaFoldDB" id="U2P5D2"/>
<feature type="transmembrane region" description="Helical" evidence="1">
    <location>
        <begin position="92"/>
        <end position="108"/>
    </location>
</feature>
<name>U2P5D2_9BACT</name>
<keyword evidence="1" id="KW-1133">Transmembrane helix</keyword>
<keyword evidence="1" id="KW-0812">Transmembrane</keyword>
<dbReference type="InterPro" id="IPR025367">
    <property type="entry name" value="DUF4271"/>
</dbReference>
<evidence type="ECO:0000256" key="1">
    <source>
        <dbReference type="SAM" id="Phobius"/>
    </source>
</evidence>
<accession>U2P5D2</accession>
<organism evidence="2 3">
    <name type="scientific">Segatella baroniae F0067</name>
    <dbReference type="NCBI Taxonomy" id="1115809"/>
    <lineage>
        <taxon>Bacteria</taxon>
        <taxon>Pseudomonadati</taxon>
        <taxon>Bacteroidota</taxon>
        <taxon>Bacteroidia</taxon>
        <taxon>Bacteroidales</taxon>
        <taxon>Prevotellaceae</taxon>
        <taxon>Segatella</taxon>
    </lineage>
</organism>
<keyword evidence="3" id="KW-1185">Reference proteome</keyword>
<gene>
    <name evidence="2" type="ORF">HMPREF9135_1773</name>
</gene>
<sequence>MLSWLPKNATPAQQDSAIQANFEPGEIHWSQCPDTLHLPGWPVGKSYRDVSLPQYYKESFFSKDSLFHPELTGGRLGVAGDPVPYTPANDNFVTGVLFGVFILALIALRRLGGFIKRQAKDFFYIPRNESSSHTETSGEIRFQLFLLLQTSLLLALIYFFSTFDVAADTFAVEQYQAIGIYGALFAGYFLVKFLAYAFTDWVFFDKRSNTRWLHALLFIISVQGMLLFPIVMLQVYFNLSIRAVGICTLAVITLFKLLSFYKTHIIFFRQKSTFLQNILYFCALEMVPLFALYGTLVFTNSYLKINY</sequence>
<feature type="transmembrane region" description="Helical" evidence="1">
    <location>
        <begin position="278"/>
        <end position="298"/>
    </location>
</feature>
<feature type="transmembrane region" description="Helical" evidence="1">
    <location>
        <begin position="215"/>
        <end position="233"/>
    </location>
</feature>
<feature type="transmembrane region" description="Helical" evidence="1">
    <location>
        <begin position="142"/>
        <end position="160"/>
    </location>
</feature>
<keyword evidence="1" id="KW-0472">Membrane</keyword>
<protein>
    <submittedName>
        <fullName evidence="2">PF14093 domain protein</fullName>
    </submittedName>
</protein>
<proteinExistence type="predicted"/>
<dbReference type="PATRIC" id="fig|1115809.3.peg.1332"/>
<feature type="transmembrane region" description="Helical" evidence="1">
    <location>
        <begin position="239"/>
        <end position="258"/>
    </location>
</feature>
<feature type="transmembrane region" description="Helical" evidence="1">
    <location>
        <begin position="180"/>
        <end position="203"/>
    </location>
</feature>
<reference evidence="2 3" key="1">
    <citation type="submission" date="2013-08" db="EMBL/GenBank/DDBJ databases">
        <authorList>
            <person name="Durkin A.S."/>
            <person name="Haft D.R."/>
            <person name="McCorrison J."/>
            <person name="Torralba M."/>
            <person name="Gillis M."/>
            <person name="Haft D.H."/>
            <person name="Methe B."/>
            <person name="Sutton G."/>
            <person name="Nelson K.E."/>
        </authorList>
    </citation>
    <scope>NUCLEOTIDE SEQUENCE [LARGE SCALE GENOMIC DNA]</scope>
    <source>
        <strain evidence="2 3">F0067</strain>
    </source>
</reference>
<comment type="caution">
    <text evidence="2">The sequence shown here is derived from an EMBL/GenBank/DDBJ whole genome shotgun (WGS) entry which is preliminary data.</text>
</comment>
<evidence type="ECO:0000313" key="2">
    <source>
        <dbReference type="EMBL" id="ERK39366.1"/>
    </source>
</evidence>
<dbReference type="Pfam" id="PF14093">
    <property type="entry name" value="DUF4271"/>
    <property type="match status" value="1"/>
</dbReference>
<evidence type="ECO:0000313" key="3">
    <source>
        <dbReference type="Proteomes" id="UP000016648"/>
    </source>
</evidence>
<dbReference type="EMBL" id="AWEY01000023">
    <property type="protein sequence ID" value="ERK39366.1"/>
    <property type="molecule type" value="Genomic_DNA"/>
</dbReference>
<dbReference type="Proteomes" id="UP000016648">
    <property type="component" value="Unassembled WGS sequence"/>
</dbReference>